<reference evidence="1 2" key="1">
    <citation type="submission" date="2018-10" db="EMBL/GenBank/DDBJ databases">
        <title>Genomic Encyclopedia of Type Strains, Phase IV (KMG-IV): sequencing the most valuable type-strain genomes for metagenomic binning, comparative biology and taxonomic classification.</title>
        <authorList>
            <person name="Goeker M."/>
        </authorList>
    </citation>
    <scope>NUCLEOTIDE SEQUENCE [LARGE SCALE GENOMIC DNA]</scope>
    <source>
        <strain evidence="1 2">DSM 23841</strain>
    </source>
</reference>
<organism evidence="1 2">
    <name type="scientific">Azonexus fungiphilus</name>
    <dbReference type="NCBI Taxonomy" id="146940"/>
    <lineage>
        <taxon>Bacteria</taxon>
        <taxon>Pseudomonadati</taxon>
        <taxon>Pseudomonadota</taxon>
        <taxon>Betaproteobacteria</taxon>
        <taxon>Rhodocyclales</taxon>
        <taxon>Azonexaceae</taxon>
        <taxon>Azonexus</taxon>
    </lineage>
</organism>
<accession>A0A495VSZ4</accession>
<gene>
    <name evidence="1" type="ORF">DFR40_2723</name>
</gene>
<comment type="caution">
    <text evidence="1">The sequence shown here is derived from an EMBL/GenBank/DDBJ whole genome shotgun (WGS) entry which is preliminary data.</text>
</comment>
<evidence type="ECO:0000313" key="1">
    <source>
        <dbReference type="EMBL" id="RKT50788.1"/>
    </source>
</evidence>
<dbReference type="Proteomes" id="UP000270626">
    <property type="component" value="Unassembled WGS sequence"/>
</dbReference>
<sequence>MIVTGTNNPVNARSTARIAAPMRQIAAAEPARLADKVGISDAGRQAAATAAATTGVEQYALPNWLADFGFTLDAGVATVQADGTLAGGTRGDWFARKYPEAAAAAQSERDTYSRRIDAHYQSLLRDNGVNDTASHYQTLIVDQAASENLHQQMVERIKADPVLSALLLRMGKAHLVA</sequence>
<dbReference type="AlphaFoldDB" id="A0A495VSZ4"/>
<keyword evidence="2" id="KW-1185">Reference proteome</keyword>
<evidence type="ECO:0000313" key="2">
    <source>
        <dbReference type="Proteomes" id="UP000270626"/>
    </source>
</evidence>
<protein>
    <submittedName>
        <fullName evidence="1">Uncharacterized protein</fullName>
    </submittedName>
</protein>
<name>A0A495VSZ4_9RHOO</name>
<proteinExistence type="predicted"/>
<dbReference type="EMBL" id="RBXP01000017">
    <property type="protein sequence ID" value="RKT50788.1"/>
    <property type="molecule type" value="Genomic_DNA"/>
</dbReference>